<proteinExistence type="predicted"/>
<feature type="region of interest" description="Disordered" evidence="1">
    <location>
        <begin position="85"/>
        <end position="115"/>
    </location>
</feature>
<name>A0ABT0T3Y6_9GAMM</name>
<accession>A0ABT0T3Y6</accession>
<dbReference type="SUPFAM" id="SSF53850">
    <property type="entry name" value="Periplasmic binding protein-like II"/>
    <property type="match status" value="1"/>
</dbReference>
<evidence type="ECO:0000256" key="1">
    <source>
        <dbReference type="SAM" id="MobiDB-lite"/>
    </source>
</evidence>
<protein>
    <submittedName>
        <fullName evidence="2">Uncharacterized protein</fullName>
    </submittedName>
</protein>
<reference evidence="2" key="1">
    <citation type="submission" date="2022-05" db="EMBL/GenBank/DDBJ databases">
        <title>Halomonas geminus sp. nov. and Halomonas llamarensis sp. nov. isolated from high-altitude salars of the Atacama Desert.</title>
        <authorList>
            <person name="Hintersatz C."/>
            <person name="Rojas L.A."/>
            <person name="Wei T.-S."/>
            <person name="Kutschke S."/>
            <person name="Lehmann F."/>
            <person name="Jain R."/>
            <person name="Pollmann K."/>
        </authorList>
    </citation>
    <scope>NUCLEOTIDE SEQUENCE</scope>
    <source>
        <strain evidence="2">ATCH28</strain>
    </source>
</reference>
<dbReference type="EMBL" id="JAMJPK010000006">
    <property type="protein sequence ID" value="MCL7941512.1"/>
    <property type="molecule type" value="Genomic_DNA"/>
</dbReference>
<sequence length="115" mass="12757">MRHWFGPTTEVIDAVLDNRAELELATPRPEDPRLAVSLFVREELELVVPASERVQGWDDLARLGFIDHPDGHDNATRLLSRCFPGNLGASPSLEVRATPRCRAGEDPEFSDHSAA</sequence>
<evidence type="ECO:0000313" key="3">
    <source>
        <dbReference type="Proteomes" id="UP001165369"/>
    </source>
</evidence>
<gene>
    <name evidence="2" type="ORF">M8009_14570</name>
</gene>
<comment type="caution">
    <text evidence="2">The sequence shown here is derived from an EMBL/GenBank/DDBJ whole genome shotgun (WGS) entry which is preliminary data.</text>
</comment>
<evidence type="ECO:0000313" key="2">
    <source>
        <dbReference type="EMBL" id="MCL7941512.1"/>
    </source>
</evidence>
<dbReference type="RefSeq" id="WP_250062648.1">
    <property type="nucleotide sequence ID" value="NZ_JAMJPK010000006.1"/>
</dbReference>
<organism evidence="2 3">
    <name type="scientific">Halomonas gemina</name>
    <dbReference type="NCBI Taxonomy" id="2945105"/>
    <lineage>
        <taxon>Bacteria</taxon>
        <taxon>Pseudomonadati</taxon>
        <taxon>Pseudomonadota</taxon>
        <taxon>Gammaproteobacteria</taxon>
        <taxon>Oceanospirillales</taxon>
        <taxon>Halomonadaceae</taxon>
        <taxon>Halomonas</taxon>
    </lineage>
</organism>
<dbReference type="Proteomes" id="UP001165369">
    <property type="component" value="Unassembled WGS sequence"/>
</dbReference>
<keyword evidence="3" id="KW-1185">Reference proteome</keyword>
<feature type="compositionally biased region" description="Basic and acidic residues" evidence="1">
    <location>
        <begin position="102"/>
        <end position="115"/>
    </location>
</feature>